<evidence type="ECO:0000256" key="8">
    <source>
        <dbReference type="ARBA" id="ARBA00041995"/>
    </source>
</evidence>
<accession>A0A2Z5T8P1</accession>
<proteinExistence type="predicted"/>
<dbReference type="SUPFAM" id="SSF53335">
    <property type="entry name" value="S-adenosyl-L-methionine-dependent methyltransferases"/>
    <property type="match status" value="1"/>
</dbReference>
<evidence type="ECO:0000256" key="11">
    <source>
        <dbReference type="PIRSR" id="PIRSR005461-1"/>
    </source>
</evidence>
<organism evidence="13 14">
    <name type="scientific">endosymbiont of Rhynchophorus ferrugineus</name>
    <dbReference type="NCBI Taxonomy" id="1972133"/>
    <lineage>
        <taxon>Bacteria</taxon>
        <taxon>Pseudomonadati</taxon>
        <taxon>Pseudomonadota</taxon>
        <taxon>Gammaproteobacteria</taxon>
        <taxon>Candidatus Nardonella</taxon>
    </lineage>
</organism>
<protein>
    <recommendedName>
        <fullName evidence="7">Ribosomal RNA large subunit methyltransferase E</fullName>
        <ecNumber evidence="6">2.1.1.166</ecNumber>
    </recommendedName>
    <alternativeName>
        <fullName evidence="9">23S rRNA Um2552 methyltransferase</fullName>
    </alternativeName>
    <alternativeName>
        <fullName evidence="8">rRNA (uridine-2'-O-)-methyltransferase</fullName>
    </alternativeName>
</protein>
<dbReference type="InterPro" id="IPR029063">
    <property type="entry name" value="SAM-dependent_MTases_sf"/>
</dbReference>
<evidence type="ECO:0000256" key="7">
    <source>
        <dbReference type="ARBA" id="ARBA00041129"/>
    </source>
</evidence>
<dbReference type="EC" id="2.1.1.166" evidence="6"/>
<dbReference type="PIRSF" id="PIRSF005461">
    <property type="entry name" value="23S_rRNA_mtase"/>
    <property type="match status" value="1"/>
</dbReference>
<evidence type="ECO:0000256" key="10">
    <source>
        <dbReference type="ARBA" id="ARBA00048970"/>
    </source>
</evidence>
<dbReference type="KEGG" id="eor:NARRFE1_00370"/>
<reference evidence="13 14" key="1">
    <citation type="journal article" date="2017" name="Proc. Natl. Acad. Sci. U.S.A.">
        <title>Small genome symbiont underlies cuticle hardness in beetles.</title>
        <authorList>
            <person name="Anbutsu H."/>
            <person name="Moriyama M."/>
            <person name="Nikoh N."/>
            <person name="Hosokawa T."/>
            <person name="Futahashi R."/>
            <person name="Tanahashi M."/>
            <person name="Meng X.Y."/>
            <person name="Kuriwada T."/>
            <person name="Mori N."/>
            <person name="Oshima K."/>
            <person name="Hattori M."/>
            <person name="Fujie M."/>
            <person name="Satoh N."/>
            <person name="Maeda T."/>
            <person name="Shigenobu S."/>
            <person name="Koga R."/>
            <person name="Fukatsu T."/>
        </authorList>
    </citation>
    <scope>NUCLEOTIDE SEQUENCE [LARGE SCALE GENOMIC DNA]</scope>
    <source>
        <strain evidence="13">NARRFE1</strain>
    </source>
</reference>
<evidence type="ECO:0000256" key="3">
    <source>
        <dbReference type="ARBA" id="ARBA00022679"/>
    </source>
</evidence>
<comment type="catalytic activity">
    <reaction evidence="10">
        <text>uridine(2552) in 23S rRNA + S-adenosyl-L-methionine = 2'-O-methyluridine(2552) in 23S rRNA + S-adenosyl-L-homocysteine + H(+)</text>
        <dbReference type="Rhea" id="RHEA:42720"/>
        <dbReference type="Rhea" id="RHEA-COMP:10202"/>
        <dbReference type="Rhea" id="RHEA-COMP:10203"/>
        <dbReference type="ChEBI" id="CHEBI:15378"/>
        <dbReference type="ChEBI" id="CHEBI:57856"/>
        <dbReference type="ChEBI" id="CHEBI:59789"/>
        <dbReference type="ChEBI" id="CHEBI:65315"/>
        <dbReference type="ChEBI" id="CHEBI:74478"/>
        <dbReference type="EC" id="2.1.1.166"/>
    </reaction>
</comment>
<name>A0A2Z5T8P1_9GAMM</name>
<dbReference type="Proteomes" id="UP000289537">
    <property type="component" value="Chromosome"/>
</dbReference>
<dbReference type="AlphaFoldDB" id="A0A2Z5T8P1"/>
<keyword evidence="3 13" id="KW-0808">Transferase</keyword>
<dbReference type="InterPro" id="IPR002877">
    <property type="entry name" value="RNA_MeTrfase_FtsJ_dom"/>
</dbReference>
<comment type="function">
    <text evidence="5">Specifically methylates the uridine in position 2552 of 23S rRNA at the 2'-O position of the ribose in the fully assembled 50S ribosomal subunit.</text>
</comment>
<dbReference type="InterPro" id="IPR015507">
    <property type="entry name" value="rRNA-MeTfrase_E"/>
</dbReference>
<dbReference type="Gene3D" id="3.40.50.150">
    <property type="entry name" value="Vaccinia Virus protein VP39"/>
    <property type="match status" value="1"/>
</dbReference>
<keyword evidence="4 11" id="KW-0949">S-adenosyl-L-methionine</keyword>
<evidence type="ECO:0000313" key="13">
    <source>
        <dbReference type="EMBL" id="BBA84996.1"/>
    </source>
</evidence>
<evidence type="ECO:0000313" key="14">
    <source>
        <dbReference type="Proteomes" id="UP000289537"/>
    </source>
</evidence>
<evidence type="ECO:0000259" key="12">
    <source>
        <dbReference type="Pfam" id="PF01728"/>
    </source>
</evidence>
<keyword evidence="2 13" id="KW-0489">Methyltransferase</keyword>
<dbReference type="EMBL" id="AP018161">
    <property type="protein sequence ID" value="BBA84996.1"/>
    <property type="molecule type" value="Genomic_DNA"/>
</dbReference>
<gene>
    <name evidence="13" type="primary">rlmE</name>
    <name evidence="13" type="ORF">NARRFE1_00370</name>
</gene>
<dbReference type="GO" id="GO:0008650">
    <property type="term" value="F:rRNA (uridine-2'-O-)-methyltransferase activity"/>
    <property type="evidence" value="ECO:0007669"/>
    <property type="project" value="TreeGrafter"/>
</dbReference>
<keyword evidence="1" id="KW-0698">rRNA processing</keyword>
<dbReference type="PANTHER" id="PTHR10920:SF18">
    <property type="entry name" value="RRNA METHYLTRANSFERASE 2, MITOCHONDRIAL"/>
    <property type="match status" value="1"/>
</dbReference>
<dbReference type="InterPro" id="IPR050082">
    <property type="entry name" value="RNA_methyltr_RlmE"/>
</dbReference>
<evidence type="ECO:0000256" key="5">
    <source>
        <dbReference type="ARBA" id="ARBA00037569"/>
    </source>
</evidence>
<dbReference type="Pfam" id="PF01728">
    <property type="entry name" value="FtsJ"/>
    <property type="match status" value="1"/>
</dbReference>
<dbReference type="PANTHER" id="PTHR10920">
    <property type="entry name" value="RIBOSOMAL RNA METHYLTRANSFERASE"/>
    <property type="match status" value="1"/>
</dbReference>
<feature type="domain" description="Ribosomal RNA methyltransferase FtsJ" evidence="12">
    <location>
        <begin position="22"/>
        <end position="199"/>
    </location>
</feature>
<evidence type="ECO:0000256" key="9">
    <source>
        <dbReference type="ARBA" id="ARBA00042745"/>
    </source>
</evidence>
<dbReference type="RefSeq" id="WP_148708347.1">
    <property type="nucleotide sequence ID" value="NZ_AP018161.1"/>
</dbReference>
<evidence type="ECO:0000256" key="1">
    <source>
        <dbReference type="ARBA" id="ARBA00022552"/>
    </source>
</evidence>
<feature type="active site" description="Proton acceptor" evidence="11">
    <location>
        <position position="155"/>
    </location>
</feature>
<evidence type="ECO:0000256" key="4">
    <source>
        <dbReference type="ARBA" id="ARBA00022691"/>
    </source>
</evidence>
<evidence type="ECO:0000256" key="2">
    <source>
        <dbReference type="ARBA" id="ARBA00022603"/>
    </source>
</evidence>
<keyword evidence="14" id="KW-1185">Reference proteome</keyword>
<evidence type="ECO:0000256" key="6">
    <source>
        <dbReference type="ARBA" id="ARBA00038861"/>
    </source>
</evidence>
<sequence length="206" mass="24412">MKIKNNKNNYFYFKESKRLKLISKSWFKIYEIDKKFNIFKNNTNIIDLGSYPGGWIKYIIDNFKNIKIFSCDIKNIEIKNKNIFFIKGDIYKTYNLLINIINNKNICRVDTITSDICHKITGHNDIDIIKIIDFINLSLKLCNDILKNKGNLVFKCFNGSKDIKLIINKIKKMFNIIKIIKPISSNKNSKEFYIVCKNFKRNKEVI</sequence>